<dbReference type="EMBL" id="JAGIOH010000001">
    <property type="protein sequence ID" value="MBP2406920.1"/>
    <property type="molecule type" value="Genomic_DNA"/>
</dbReference>
<gene>
    <name evidence="3" type="ORF">JO379_006389</name>
</gene>
<protein>
    <submittedName>
        <fullName evidence="3">Membrane protein</fullName>
    </submittedName>
</protein>
<feature type="domain" description="DUF4142" evidence="2">
    <location>
        <begin position="34"/>
        <end position="165"/>
    </location>
</feature>
<feature type="signal peptide" evidence="1">
    <location>
        <begin position="1"/>
        <end position="26"/>
    </location>
</feature>
<dbReference type="Proteomes" id="UP001519291">
    <property type="component" value="Unassembled WGS sequence"/>
</dbReference>
<feature type="chain" id="PRO_5046976515" evidence="1">
    <location>
        <begin position="27"/>
        <end position="187"/>
    </location>
</feature>
<dbReference type="Pfam" id="PF13628">
    <property type="entry name" value="DUF4142"/>
    <property type="match status" value="1"/>
</dbReference>
<name>A0ABS4YE42_9ACTN</name>
<sequence length="187" mass="20423">MRMRHQLATAVAVLAVSGAAISPALATCPRTSSADDTFLRTAHRGNLAEIAMAKDAGKNATTSCVKRVAKVLLRDHMKMDEEVKRVADKVRTSLPDSPTDEQKKQLAKLRTKAHTKAYDVAWLKAQAAGHMKTLDLIDHEIKYGHNDKVRHLAKKLRPTVAMHLGLVHGGTCHDSDKDHKAAAVNGR</sequence>
<dbReference type="GeneID" id="91573228"/>
<comment type="caution">
    <text evidence="3">The sequence shown here is derived from an EMBL/GenBank/DDBJ whole genome shotgun (WGS) entry which is preliminary data.</text>
</comment>
<dbReference type="PANTHER" id="PTHR38593">
    <property type="entry name" value="BLR2558 PROTEIN"/>
    <property type="match status" value="1"/>
</dbReference>
<keyword evidence="1" id="KW-0732">Signal</keyword>
<dbReference type="RefSeq" id="WP_130880524.1">
    <property type="nucleotide sequence ID" value="NZ_JAGIOH010000001.1"/>
</dbReference>
<evidence type="ECO:0000313" key="3">
    <source>
        <dbReference type="EMBL" id="MBP2406920.1"/>
    </source>
</evidence>
<reference evidence="3 4" key="1">
    <citation type="submission" date="2021-03" db="EMBL/GenBank/DDBJ databases">
        <title>Sequencing the genomes of 1000 actinobacteria strains.</title>
        <authorList>
            <person name="Klenk H.-P."/>
        </authorList>
    </citation>
    <scope>NUCLEOTIDE SEQUENCE [LARGE SCALE GENOMIC DNA]</scope>
    <source>
        <strain evidence="3 4">DSM 41480</strain>
    </source>
</reference>
<proteinExistence type="predicted"/>
<dbReference type="PANTHER" id="PTHR38593:SF1">
    <property type="entry name" value="BLR2558 PROTEIN"/>
    <property type="match status" value="1"/>
</dbReference>
<dbReference type="InterPro" id="IPR012347">
    <property type="entry name" value="Ferritin-like"/>
</dbReference>
<dbReference type="InterPro" id="IPR025419">
    <property type="entry name" value="DUF4142"/>
</dbReference>
<accession>A0ABS4YE42</accession>
<evidence type="ECO:0000259" key="2">
    <source>
        <dbReference type="Pfam" id="PF13628"/>
    </source>
</evidence>
<evidence type="ECO:0000256" key="1">
    <source>
        <dbReference type="SAM" id="SignalP"/>
    </source>
</evidence>
<evidence type="ECO:0000313" key="4">
    <source>
        <dbReference type="Proteomes" id="UP001519291"/>
    </source>
</evidence>
<organism evidence="3 4">
    <name type="scientific">Streptomyces syringium</name>
    <dbReference type="NCBI Taxonomy" id="76729"/>
    <lineage>
        <taxon>Bacteria</taxon>
        <taxon>Bacillati</taxon>
        <taxon>Actinomycetota</taxon>
        <taxon>Actinomycetes</taxon>
        <taxon>Kitasatosporales</taxon>
        <taxon>Streptomycetaceae</taxon>
        <taxon>Streptomyces</taxon>
    </lineage>
</organism>
<dbReference type="Gene3D" id="1.20.1260.10">
    <property type="match status" value="1"/>
</dbReference>
<keyword evidence="4" id="KW-1185">Reference proteome</keyword>